<gene>
    <name evidence="1" type="ORF">Geu3261_0071_001</name>
</gene>
<sequence>MGQPECVGALDILLHLPVDLPRCMRALFAFRRAGLAQHQLAQFLVQDTETALMDIAGAGRGFRLRKLDAEISQKGCTSG</sequence>
<reference evidence="1 2" key="1">
    <citation type="submission" date="2012-11" db="EMBL/GenBank/DDBJ databases">
        <title>Whole genome sequence of Gluconacetobacter europaeus NBRC3261.</title>
        <authorList>
            <person name="Azuma Y."/>
            <person name="Higashiura N."/>
            <person name="Hirakawa H."/>
            <person name="Matsushita K."/>
        </authorList>
    </citation>
    <scope>NUCLEOTIDE SEQUENCE [LARGE SCALE GENOMIC DNA]</scope>
    <source>
        <strain evidence="1 2">NBRC 3261</strain>
    </source>
</reference>
<accession>A0A0D6Q0G0</accession>
<comment type="caution">
    <text evidence="1">The sequence shown here is derived from an EMBL/GenBank/DDBJ whole genome shotgun (WGS) entry which is preliminary data.</text>
</comment>
<protein>
    <submittedName>
        <fullName evidence="1">Uncharacterized protein</fullName>
    </submittedName>
</protein>
<name>A0A0D6Q0G0_KOMEU</name>
<dbReference type="Proteomes" id="UP000032675">
    <property type="component" value="Unassembled WGS sequence"/>
</dbReference>
<evidence type="ECO:0000313" key="1">
    <source>
        <dbReference type="EMBL" id="GAN96480.1"/>
    </source>
</evidence>
<dbReference type="EMBL" id="BANI01000065">
    <property type="protein sequence ID" value="GAN96480.1"/>
    <property type="molecule type" value="Genomic_DNA"/>
</dbReference>
<organism evidence="1 2">
    <name type="scientific">Komagataeibacter europaeus NBRC 3261</name>
    <dbReference type="NCBI Taxonomy" id="1234669"/>
    <lineage>
        <taxon>Bacteria</taxon>
        <taxon>Pseudomonadati</taxon>
        <taxon>Pseudomonadota</taxon>
        <taxon>Alphaproteobacteria</taxon>
        <taxon>Acetobacterales</taxon>
        <taxon>Acetobacteraceae</taxon>
        <taxon>Komagataeibacter</taxon>
    </lineage>
</organism>
<dbReference type="AlphaFoldDB" id="A0A0D6Q0G0"/>
<evidence type="ECO:0000313" key="2">
    <source>
        <dbReference type="Proteomes" id="UP000032675"/>
    </source>
</evidence>
<proteinExistence type="predicted"/>